<keyword evidence="3" id="KW-1185">Reference proteome</keyword>
<reference evidence="2 3" key="1">
    <citation type="submission" date="2019-04" db="EMBL/GenBank/DDBJ databases">
        <title>An improved genome assembly and genetic linkage map for asparagus bean, Vigna unguiculata ssp. sesquipedialis.</title>
        <authorList>
            <person name="Xia Q."/>
            <person name="Zhang R."/>
            <person name="Dong Y."/>
        </authorList>
    </citation>
    <scope>NUCLEOTIDE SEQUENCE [LARGE SCALE GENOMIC DNA]</scope>
    <source>
        <tissue evidence="2">Leaf</tissue>
    </source>
</reference>
<sequence>MFAWWWRDAGTLAERQREGLLVGAAWPDARRDDANTTVAGGSGGGFAWWWSDARRDGGSTMVAGGSRGGGRTRDETATAQRWQGARVVVSQGGLAWWSRVVVSPEVAKRGGDNDDSNATVAVAARETMAVAARSSRCWSGRNLQREEWSEFAERNGGATSAREEERGFCFEP</sequence>
<feature type="compositionally biased region" description="Basic and acidic residues" evidence="1">
    <location>
        <begin position="161"/>
        <end position="172"/>
    </location>
</feature>
<evidence type="ECO:0000313" key="3">
    <source>
        <dbReference type="Proteomes" id="UP000501690"/>
    </source>
</evidence>
<evidence type="ECO:0000256" key="1">
    <source>
        <dbReference type="SAM" id="MobiDB-lite"/>
    </source>
</evidence>
<gene>
    <name evidence="2" type="ORF">DEO72_LG5g1923</name>
</gene>
<accession>A0A4D6LYT5</accession>
<protein>
    <submittedName>
        <fullName evidence="2">Uncharacterized protein</fullName>
    </submittedName>
</protein>
<dbReference type="AlphaFoldDB" id="A0A4D6LYT5"/>
<dbReference type="EMBL" id="CP039349">
    <property type="protein sequence ID" value="QCD93847.1"/>
    <property type="molecule type" value="Genomic_DNA"/>
</dbReference>
<feature type="region of interest" description="Disordered" evidence="1">
    <location>
        <begin position="153"/>
        <end position="172"/>
    </location>
</feature>
<evidence type="ECO:0000313" key="2">
    <source>
        <dbReference type="EMBL" id="QCD93847.1"/>
    </source>
</evidence>
<proteinExistence type="predicted"/>
<organism evidence="2 3">
    <name type="scientific">Vigna unguiculata</name>
    <name type="common">Cowpea</name>
    <dbReference type="NCBI Taxonomy" id="3917"/>
    <lineage>
        <taxon>Eukaryota</taxon>
        <taxon>Viridiplantae</taxon>
        <taxon>Streptophyta</taxon>
        <taxon>Embryophyta</taxon>
        <taxon>Tracheophyta</taxon>
        <taxon>Spermatophyta</taxon>
        <taxon>Magnoliopsida</taxon>
        <taxon>eudicotyledons</taxon>
        <taxon>Gunneridae</taxon>
        <taxon>Pentapetalae</taxon>
        <taxon>rosids</taxon>
        <taxon>fabids</taxon>
        <taxon>Fabales</taxon>
        <taxon>Fabaceae</taxon>
        <taxon>Papilionoideae</taxon>
        <taxon>50 kb inversion clade</taxon>
        <taxon>NPAAA clade</taxon>
        <taxon>indigoferoid/millettioid clade</taxon>
        <taxon>Phaseoleae</taxon>
        <taxon>Vigna</taxon>
    </lineage>
</organism>
<name>A0A4D6LYT5_VIGUN</name>
<dbReference type="Proteomes" id="UP000501690">
    <property type="component" value="Linkage Group LG5"/>
</dbReference>